<dbReference type="AlphaFoldDB" id="A0A2R5FU72"/>
<keyword evidence="2" id="KW-1185">Reference proteome</keyword>
<dbReference type="EMBL" id="BDUD01000001">
    <property type="protein sequence ID" value="GBG19763.1"/>
    <property type="molecule type" value="Genomic_DNA"/>
</dbReference>
<gene>
    <name evidence="1" type="ORF">NIES4072_34320</name>
</gene>
<name>A0A2R5FU72_NOSCO</name>
<sequence>MLLNRPRRKKASTSLRFPDLYPYGDLATLLALRQSSNWRGAEKKETLPVTLKGLVFTTNLFTLVTNVTDY</sequence>
<reference evidence="1 2" key="1">
    <citation type="submission" date="2017-06" db="EMBL/GenBank/DDBJ databases">
        <title>Genome sequencing of cyanobaciteial culture collection at National Institute for Environmental Studies (NIES).</title>
        <authorList>
            <person name="Hirose Y."/>
            <person name="Shimura Y."/>
            <person name="Fujisawa T."/>
            <person name="Nakamura Y."/>
            <person name="Kawachi M."/>
        </authorList>
    </citation>
    <scope>NUCLEOTIDE SEQUENCE [LARGE SCALE GENOMIC DNA]</scope>
    <source>
        <strain evidence="1 2">NIES-4072</strain>
    </source>
</reference>
<evidence type="ECO:0000313" key="2">
    <source>
        <dbReference type="Proteomes" id="UP000245124"/>
    </source>
</evidence>
<evidence type="ECO:0000313" key="1">
    <source>
        <dbReference type="EMBL" id="GBG19763.1"/>
    </source>
</evidence>
<proteinExistence type="predicted"/>
<comment type="caution">
    <text evidence="1">The sequence shown here is derived from an EMBL/GenBank/DDBJ whole genome shotgun (WGS) entry which is preliminary data.</text>
</comment>
<organism evidence="1 2">
    <name type="scientific">Nostoc commune NIES-4072</name>
    <dbReference type="NCBI Taxonomy" id="2005467"/>
    <lineage>
        <taxon>Bacteria</taxon>
        <taxon>Bacillati</taxon>
        <taxon>Cyanobacteriota</taxon>
        <taxon>Cyanophyceae</taxon>
        <taxon>Nostocales</taxon>
        <taxon>Nostocaceae</taxon>
        <taxon>Nostoc</taxon>
    </lineage>
</organism>
<dbReference type="Proteomes" id="UP000245124">
    <property type="component" value="Unassembled WGS sequence"/>
</dbReference>
<accession>A0A2R5FU72</accession>
<protein>
    <submittedName>
        <fullName evidence="1">Uncharacterized protein</fullName>
    </submittedName>
</protein>